<dbReference type="OrthoDB" id="5659946at2"/>
<evidence type="ECO:0000313" key="2">
    <source>
        <dbReference type="EMBL" id="EXJ16284.1"/>
    </source>
</evidence>
<feature type="transmembrane region" description="Helical" evidence="1">
    <location>
        <begin position="203"/>
        <end position="221"/>
    </location>
</feature>
<keyword evidence="1" id="KW-1133">Transmembrane helix</keyword>
<name>W9VA05_9GAMM</name>
<accession>W9VA05</accession>
<feature type="transmembrane region" description="Helical" evidence="1">
    <location>
        <begin position="52"/>
        <end position="71"/>
    </location>
</feature>
<evidence type="ECO:0000313" key="3">
    <source>
        <dbReference type="Proteomes" id="UP000019460"/>
    </source>
</evidence>
<feature type="transmembrane region" description="Helical" evidence="1">
    <location>
        <begin position="162"/>
        <end position="182"/>
    </location>
</feature>
<reference evidence="2 3" key="1">
    <citation type="submission" date="2012-11" db="EMBL/GenBank/DDBJ databases">
        <title>Genome assembly of Thiorhodococcus sp. AK35.</title>
        <authorList>
            <person name="Nupur N."/>
            <person name="Khatri I."/>
            <person name="Subramanian S."/>
            <person name="Pinnaka A."/>
        </authorList>
    </citation>
    <scope>NUCLEOTIDE SEQUENCE [LARGE SCALE GENOMIC DNA]</scope>
    <source>
        <strain evidence="2 3">AK35</strain>
    </source>
</reference>
<evidence type="ECO:0000256" key="1">
    <source>
        <dbReference type="SAM" id="Phobius"/>
    </source>
</evidence>
<sequence>MKGLAHFVMRGYSQAALVASVSALLSILMPLLGLISSATVGLVTLRKGARPGVLLMLSSTLAAGLFAFLGLGSPWPALGMLLIFWLPVWLLSVVLRFGRSLDFTVQLAGIGGLMLVLGMHLLVGDPTAYWQTLLEPVRQSLVKDGLIEAGSSQTLFAEMGRWMTGAFAAGLVLQTLVGLFLARWWQAVLFNPGGFGIEFRALGVGRVAGAAFLALLAWVLIGHGSGIAAGLLPVLGALLLLQGLAVAHGVRQLYGAPRGWLVGLYVLMVLFMPQMGLLVACLGLVDVGLDIRGRVARRASKSG</sequence>
<keyword evidence="3" id="KW-1185">Reference proteome</keyword>
<gene>
    <name evidence="2" type="ORF">D779_0426</name>
</gene>
<feature type="transmembrane region" description="Helical" evidence="1">
    <location>
        <begin position="77"/>
        <end position="97"/>
    </location>
</feature>
<dbReference type="RefSeq" id="WP_043750293.1">
    <property type="nucleotide sequence ID" value="NZ_AONC01000013.1"/>
</dbReference>
<feature type="transmembrane region" description="Helical" evidence="1">
    <location>
        <begin position="104"/>
        <end position="123"/>
    </location>
</feature>
<protein>
    <recommendedName>
        <fullName evidence="4">DUF2232 domain-containing protein</fullName>
    </recommendedName>
</protein>
<keyword evidence="1" id="KW-0472">Membrane</keyword>
<feature type="transmembrane region" description="Helical" evidence="1">
    <location>
        <begin position="227"/>
        <end position="247"/>
    </location>
</feature>
<dbReference type="AlphaFoldDB" id="W9VA05"/>
<comment type="caution">
    <text evidence="2">The sequence shown here is derived from an EMBL/GenBank/DDBJ whole genome shotgun (WGS) entry which is preliminary data.</text>
</comment>
<dbReference type="STRING" id="1249627.D779_0426"/>
<keyword evidence="1" id="KW-0812">Transmembrane</keyword>
<dbReference type="EMBL" id="AONC01000013">
    <property type="protein sequence ID" value="EXJ16284.1"/>
    <property type="molecule type" value="Genomic_DNA"/>
</dbReference>
<proteinExistence type="predicted"/>
<dbReference type="eggNOG" id="ENOG50329TX">
    <property type="taxonomic scope" value="Bacteria"/>
</dbReference>
<dbReference type="Proteomes" id="UP000019460">
    <property type="component" value="Unassembled WGS sequence"/>
</dbReference>
<evidence type="ECO:0008006" key="4">
    <source>
        <dbReference type="Google" id="ProtNLM"/>
    </source>
</evidence>
<feature type="transmembrane region" description="Helical" evidence="1">
    <location>
        <begin position="259"/>
        <end position="285"/>
    </location>
</feature>
<feature type="transmembrane region" description="Helical" evidence="1">
    <location>
        <begin position="12"/>
        <end position="45"/>
    </location>
</feature>
<dbReference type="PATRIC" id="fig|1249627.3.peg.1003"/>
<organism evidence="2 3">
    <name type="scientific">Imhoffiella purpurea</name>
    <dbReference type="NCBI Taxonomy" id="1249627"/>
    <lineage>
        <taxon>Bacteria</taxon>
        <taxon>Pseudomonadati</taxon>
        <taxon>Pseudomonadota</taxon>
        <taxon>Gammaproteobacteria</taxon>
        <taxon>Chromatiales</taxon>
        <taxon>Chromatiaceae</taxon>
        <taxon>Imhoffiella</taxon>
    </lineage>
</organism>